<evidence type="ECO:0000256" key="1">
    <source>
        <dbReference type="SAM" id="Phobius"/>
    </source>
</evidence>
<evidence type="ECO:0000313" key="3">
    <source>
        <dbReference type="Proteomes" id="UP000276133"/>
    </source>
</evidence>
<accession>A0A3M7RXH3</accession>
<keyword evidence="1" id="KW-0812">Transmembrane</keyword>
<feature type="transmembrane region" description="Helical" evidence="1">
    <location>
        <begin position="20"/>
        <end position="39"/>
    </location>
</feature>
<evidence type="ECO:0000313" key="2">
    <source>
        <dbReference type="EMBL" id="RNA28068.1"/>
    </source>
</evidence>
<keyword evidence="1" id="KW-0472">Membrane</keyword>
<keyword evidence="1" id="KW-1133">Transmembrane helix</keyword>
<dbReference type="AlphaFoldDB" id="A0A3M7RXH3"/>
<reference evidence="2 3" key="1">
    <citation type="journal article" date="2018" name="Sci. Rep.">
        <title>Genomic signatures of local adaptation to the degree of environmental predictability in rotifers.</title>
        <authorList>
            <person name="Franch-Gras L."/>
            <person name="Hahn C."/>
            <person name="Garcia-Roger E.M."/>
            <person name="Carmona M.J."/>
            <person name="Serra M."/>
            <person name="Gomez A."/>
        </authorList>
    </citation>
    <scope>NUCLEOTIDE SEQUENCE [LARGE SCALE GENOMIC DNA]</scope>
    <source>
        <strain evidence="2">HYR1</strain>
    </source>
</reference>
<organism evidence="2 3">
    <name type="scientific">Brachionus plicatilis</name>
    <name type="common">Marine rotifer</name>
    <name type="synonym">Brachionus muelleri</name>
    <dbReference type="NCBI Taxonomy" id="10195"/>
    <lineage>
        <taxon>Eukaryota</taxon>
        <taxon>Metazoa</taxon>
        <taxon>Spiralia</taxon>
        <taxon>Gnathifera</taxon>
        <taxon>Rotifera</taxon>
        <taxon>Eurotatoria</taxon>
        <taxon>Monogononta</taxon>
        <taxon>Pseudotrocha</taxon>
        <taxon>Ploima</taxon>
        <taxon>Brachionidae</taxon>
        <taxon>Brachionus</taxon>
    </lineage>
</organism>
<gene>
    <name evidence="2" type="ORF">BpHYR1_049224</name>
</gene>
<keyword evidence="3" id="KW-1185">Reference proteome</keyword>
<protein>
    <submittedName>
        <fullName evidence="2">Uncharacterized protein</fullName>
    </submittedName>
</protein>
<name>A0A3M7RXH3_BRAPC</name>
<sequence length="83" mass="9425">MKPVQKLCLPNTTTRSKTNQTFLLSLGTFLLIIILKHIIESNDFKFNKKKLTGLVKFSKVASNFDSYSGSSSKLLPTWRSFII</sequence>
<dbReference type="EMBL" id="REGN01002441">
    <property type="protein sequence ID" value="RNA28068.1"/>
    <property type="molecule type" value="Genomic_DNA"/>
</dbReference>
<proteinExistence type="predicted"/>
<comment type="caution">
    <text evidence="2">The sequence shown here is derived from an EMBL/GenBank/DDBJ whole genome shotgun (WGS) entry which is preliminary data.</text>
</comment>
<dbReference type="Proteomes" id="UP000276133">
    <property type="component" value="Unassembled WGS sequence"/>
</dbReference>